<dbReference type="EMBL" id="CP065425">
    <property type="protein sequence ID" value="QQZ07747.1"/>
    <property type="molecule type" value="Genomic_DNA"/>
</dbReference>
<dbReference type="Gene3D" id="1.10.260.40">
    <property type="entry name" value="lambda repressor-like DNA-binding domains"/>
    <property type="match status" value="1"/>
</dbReference>
<evidence type="ECO:0000313" key="3">
    <source>
        <dbReference type="Proteomes" id="UP000595691"/>
    </source>
</evidence>
<accession>A0ABX7E067</accession>
<evidence type="ECO:0000313" key="2">
    <source>
        <dbReference type="EMBL" id="QQZ07747.1"/>
    </source>
</evidence>
<reference evidence="2 3" key="1">
    <citation type="submission" date="2020-11" db="EMBL/GenBank/DDBJ databases">
        <title>Taxonomic evaluation of the Bacillus sporothermodurans group of bacteria based on whole genome sequences.</title>
        <authorList>
            <person name="Fiedler G."/>
            <person name="Herbstmann A.-D."/>
            <person name="Doll E."/>
            <person name="Wenning M."/>
            <person name="Brinks E."/>
            <person name="Kabisch J."/>
            <person name="Breitenwieser F."/>
            <person name="Lappann M."/>
            <person name="Boehnlein C."/>
            <person name="Franz C."/>
        </authorList>
    </citation>
    <scope>NUCLEOTIDE SEQUENCE [LARGE SCALE GENOMIC DNA]</scope>
    <source>
        <strain evidence="2 3">JCM 19841</strain>
    </source>
</reference>
<protein>
    <submittedName>
        <fullName evidence="2">Helix-turn-helix transcriptional regulator</fullName>
    </submittedName>
</protein>
<gene>
    <name evidence="2" type="ORF">I5776_11640</name>
</gene>
<dbReference type="RefSeq" id="WP_202776581.1">
    <property type="nucleotide sequence ID" value="NZ_CP065425.1"/>
</dbReference>
<evidence type="ECO:0000259" key="1">
    <source>
        <dbReference type="Pfam" id="PF13443"/>
    </source>
</evidence>
<organism evidence="2 3">
    <name type="scientific">Heyndrickxia vini</name>
    <dbReference type="NCBI Taxonomy" id="1476025"/>
    <lineage>
        <taxon>Bacteria</taxon>
        <taxon>Bacillati</taxon>
        <taxon>Bacillota</taxon>
        <taxon>Bacilli</taxon>
        <taxon>Bacillales</taxon>
        <taxon>Bacillaceae</taxon>
        <taxon>Heyndrickxia</taxon>
    </lineage>
</organism>
<sequence>MLYKSEVFVLTNYKAKKSNLNTLLVQNNMDLDILEENTKIPKSQLEDYLSKKVMNLNTAMTISKELNCQIEDLYEWKTISKK</sequence>
<keyword evidence="3" id="KW-1185">Reference proteome</keyword>
<dbReference type="InterPro" id="IPR001387">
    <property type="entry name" value="Cro/C1-type_HTH"/>
</dbReference>
<dbReference type="Pfam" id="PF13443">
    <property type="entry name" value="HTH_26"/>
    <property type="match status" value="1"/>
</dbReference>
<feature type="domain" description="HTH cro/C1-type" evidence="1">
    <location>
        <begin position="19"/>
        <end position="77"/>
    </location>
</feature>
<name>A0ABX7E067_9BACI</name>
<proteinExistence type="predicted"/>
<dbReference type="Proteomes" id="UP000595691">
    <property type="component" value="Chromosome"/>
</dbReference>
<dbReference type="InterPro" id="IPR010982">
    <property type="entry name" value="Lambda_DNA-bd_dom_sf"/>
</dbReference>